<feature type="region of interest" description="Disordered" evidence="5">
    <location>
        <begin position="344"/>
        <end position="384"/>
    </location>
</feature>
<dbReference type="SUPFAM" id="SSF55874">
    <property type="entry name" value="ATPase domain of HSP90 chaperone/DNA topoisomerase II/histidine kinase"/>
    <property type="match status" value="1"/>
</dbReference>
<dbReference type="EMBL" id="NQIK02000004">
    <property type="protein sequence ID" value="KAF7571981.1"/>
    <property type="molecule type" value="Genomic_DNA"/>
</dbReference>
<keyword evidence="3 9" id="KW-0418">Kinase</keyword>
<evidence type="ECO:0000313" key="8">
    <source>
        <dbReference type="EMBL" id="KAF7571981.1"/>
    </source>
</evidence>
<feature type="compositionally biased region" description="Low complexity" evidence="5">
    <location>
        <begin position="1258"/>
        <end position="1269"/>
    </location>
</feature>
<dbReference type="SUPFAM" id="SSF47384">
    <property type="entry name" value="Homodimeric domain of signal transducing histidine kinase"/>
    <property type="match status" value="1"/>
</dbReference>
<dbReference type="Pfam" id="PF02518">
    <property type="entry name" value="HATPase_c"/>
    <property type="match status" value="1"/>
</dbReference>
<dbReference type="SMR" id="A0A2W1H8B6"/>
<dbReference type="PRINTS" id="PR00344">
    <property type="entry name" value="BCTRLSENSOR"/>
</dbReference>
<evidence type="ECO:0000259" key="7">
    <source>
        <dbReference type="PROSITE" id="PS50110"/>
    </source>
</evidence>
<feature type="region of interest" description="Disordered" evidence="5">
    <location>
        <begin position="435"/>
        <end position="468"/>
    </location>
</feature>
<protein>
    <submittedName>
        <fullName evidence="9">Sensor histidine kinase response</fullName>
    </submittedName>
</protein>
<evidence type="ECO:0000313" key="11">
    <source>
        <dbReference type="Proteomes" id="UP000249757"/>
    </source>
</evidence>
<dbReference type="Gene3D" id="3.30.450.40">
    <property type="match status" value="1"/>
</dbReference>
<evidence type="ECO:0000256" key="1">
    <source>
        <dbReference type="ARBA" id="ARBA00022553"/>
    </source>
</evidence>
<dbReference type="Proteomes" id="UP000249757">
    <property type="component" value="Unassembled WGS sequence"/>
</dbReference>
<dbReference type="PANTHER" id="PTHR43719:SF11">
    <property type="entry name" value="HISTIDINE KINASE_RESPONSE REGULATOR, PUTATIVE-RELATED"/>
    <property type="match status" value="1"/>
</dbReference>
<sequence length="1269" mass="140136">MSQQPNSHEAMKTGRNEKRRERDVFLLYGAAFRDIPHVDNAGSHVPRLSVDSTLTALCQLTAIRMGAQRAMISLLDDERQHILAEATCDISLRPEAPGDASSTLWFGNVSIPRSLGLCEKILDFNFKEDRIVIIGDLSADATPCVREDIKNDSRMRFYASVALVSPNGATVGALCLFDDKPRDGLSKAEITLFRDMASTVVDYLDTYTTKDQYGRGERFTRGLVSFAEGASALIPFERGHRRGSSAAPQTPGLSSRTDGEAFSLSDTRDAKDLHGPNQTTRSRSPVAPKPNRARAARHRSIRSLQNSILPNDSKSMFSRAANVMMASSDLDGVLILDASVAANGDQRRTNGSGTELPSESYQSRSSSDEGSSNNTEDSSHVKSSSSKICQLLGVATPNDGDAADYGMMLESDLARLFREYPHGKVFTYTSEGLSLSSTEEGSSSPSVTEHLEPPTHSKRKTKERPRSGSVAIQAMFPKARSVAFIPFWDFERSRWFAGCLCWSNDAYRLLSSSVDLAYFKIFSNSIMRELSRLDAVTSNQAKTTFVASISHELRSPLHGIIGTLEFIKDTALDSFQVSMLNSLHACGTTLLDTINHVMDYAKITESNKGISSKRLKNANTIRLSSKPVKSRKRRDASFDLGIATEEVVEAIFSGSSYIPVASKLMDDPLSPTEEEFLSLPKRKARFIILDVAHEDDWVFSFPIGSWRRIVMNLFGNAVKYTETGCKYNNLLIYSKFITHICFFHVEFGVCKPENPANPFNDAITIYLDALLNNNITSLKELFRKDLTNDPYHVVIHITLRSSSIVENSDAPTLITLTITDTGLGMSPGFLANRAFQPFSQENPHSPGTGLGLSIVRQILDMSGGKIEVSSDPSVGSKVTVKFALNKQETSNALTTERAQFLSFLPRLKGRRICVLCKELPTPSPDTTIPRTEEGLVRFTNALVDTLEHHLKMEVVKSTEWEGHDADLVICPELSFDYLSTIRRHRGQGQRAPVTIFIGMDALEAATLRSDVRVTSRESVVEIITQPCGPYKLAFVLNRCLDRYDHPEENLQRAISPNPFPQFVIHEDQLPRSLCSSPTSTQGTTGLFESSSPGPTVKVTPASSVAQSSAVSQHEDDSIVSSTLIVDDNMLNRRLLVAFMRKNKLSYQEASNGLEAVEMYKDESCSFDTILMDMSMPVLDGMSATRAIRDHERANNTSRCCIIALTGLASSSAKLEAWSSGIDHFLTKPVNYKELREILRSEEAQRQARRRDEASGTIESGRSSQEESGQ</sequence>
<feature type="domain" description="Response regulatory" evidence="7">
    <location>
        <begin position="1121"/>
        <end position="1242"/>
    </location>
</feature>
<feature type="domain" description="Histidine kinase" evidence="6">
    <location>
        <begin position="548"/>
        <end position="886"/>
    </location>
</feature>
<dbReference type="InterPro" id="IPR003594">
    <property type="entry name" value="HATPase_dom"/>
</dbReference>
<evidence type="ECO:0000256" key="4">
    <source>
        <dbReference type="PROSITE-ProRule" id="PRU00169"/>
    </source>
</evidence>
<evidence type="ECO:0000259" key="6">
    <source>
        <dbReference type="PROSITE" id="PS50109"/>
    </source>
</evidence>
<evidence type="ECO:0000256" key="3">
    <source>
        <dbReference type="ARBA" id="ARBA00022777"/>
    </source>
</evidence>
<dbReference type="Gene3D" id="1.10.287.130">
    <property type="match status" value="1"/>
</dbReference>
<dbReference type="SMART" id="SM00387">
    <property type="entry name" value="HATPase_c"/>
    <property type="match status" value="1"/>
</dbReference>
<dbReference type="InterPro" id="IPR001789">
    <property type="entry name" value="Sig_transdc_resp-reg_receiver"/>
</dbReference>
<dbReference type="Gene3D" id="3.40.50.2300">
    <property type="match status" value="1"/>
</dbReference>
<dbReference type="InterPro" id="IPR050956">
    <property type="entry name" value="2C_system_His_kinase"/>
</dbReference>
<feature type="compositionally biased region" description="Basic and acidic residues" evidence="5">
    <location>
        <begin position="1241"/>
        <end position="1253"/>
    </location>
</feature>
<dbReference type="PROSITE" id="PS50109">
    <property type="entry name" value="HIS_KIN"/>
    <property type="match status" value="1"/>
</dbReference>
<feature type="compositionally biased region" description="Polar residues" evidence="5">
    <location>
        <begin position="302"/>
        <end position="312"/>
    </location>
</feature>
<dbReference type="InterPro" id="IPR003661">
    <property type="entry name" value="HisK_dim/P_dom"/>
</dbReference>
<dbReference type="Pfam" id="PF00512">
    <property type="entry name" value="HisKA"/>
    <property type="match status" value="1"/>
</dbReference>
<dbReference type="InterPro" id="IPR011006">
    <property type="entry name" value="CheY-like_superfamily"/>
</dbReference>
<dbReference type="Pfam" id="PF01590">
    <property type="entry name" value="GAF"/>
    <property type="match status" value="1"/>
</dbReference>
<dbReference type="SUPFAM" id="SSF52172">
    <property type="entry name" value="CheY-like"/>
    <property type="match status" value="1"/>
</dbReference>
<dbReference type="Proteomes" id="UP000245464">
    <property type="component" value="Chromosome 4"/>
</dbReference>
<dbReference type="InterPro" id="IPR003018">
    <property type="entry name" value="GAF"/>
</dbReference>
<dbReference type="CDD" id="cd00082">
    <property type="entry name" value="HisKA"/>
    <property type="match status" value="1"/>
</dbReference>
<feature type="compositionally biased region" description="Low complexity" evidence="5">
    <location>
        <begin position="435"/>
        <end position="444"/>
    </location>
</feature>
<comment type="caution">
    <text evidence="8">The sequence shown here is derived from an EMBL/GenBank/DDBJ whole genome shotgun (WGS) entry which is preliminary data.</text>
</comment>
<dbReference type="InterPro" id="IPR036097">
    <property type="entry name" value="HisK_dim/P_sf"/>
</dbReference>
<dbReference type="AlphaFoldDB" id="A0A2W1H8B6"/>
<feature type="modified residue" description="4-aspartylphosphate" evidence="4">
    <location>
        <position position="1172"/>
    </location>
</feature>
<name>A0A2W1H8B6_9PLEO</name>
<feature type="region of interest" description="Disordered" evidence="5">
    <location>
        <begin position="1073"/>
        <end position="1111"/>
    </location>
</feature>
<feature type="compositionally biased region" description="Basic residues" evidence="5">
    <location>
        <begin position="291"/>
        <end position="301"/>
    </location>
</feature>
<dbReference type="GO" id="GO:0000155">
    <property type="term" value="F:phosphorelay sensor kinase activity"/>
    <property type="evidence" value="ECO:0007669"/>
    <property type="project" value="InterPro"/>
</dbReference>
<dbReference type="SMART" id="SM00065">
    <property type="entry name" value="GAF"/>
    <property type="match status" value="1"/>
</dbReference>
<reference evidence="9" key="2">
    <citation type="submission" date="2021-05" db="EMBL/GenBank/DDBJ databases">
        <authorList>
            <person name="Moolhuijzen P.M."/>
            <person name="Moffat C.S."/>
        </authorList>
    </citation>
    <scope>NUCLEOTIDE SEQUENCE</scope>
    <source>
        <strain evidence="9">86-124</strain>
    </source>
</reference>
<dbReference type="Pfam" id="PF00072">
    <property type="entry name" value="Response_reg"/>
    <property type="match status" value="1"/>
</dbReference>
<feature type="compositionally biased region" description="Polar residues" evidence="5">
    <location>
        <begin position="246"/>
        <end position="256"/>
    </location>
</feature>
<dbReference type="SMART" id="SM00388">
    <property type="entry name" value="HisKA"/>
    <property type="match status" value="1"/>
</dbReference>
<evidence type="ECO:0000256" key="2">
    <source>
        <dbReference type="ARBA" id="ARBA00022679"/>
    </source>
</evidence>
<keyword evidence="1 4" id="KW-0597">Phosphoprotein</keyword>
<dbReference type="SMART" id="SM00448">
    <property type="entry name" value="REC"/>
    <property type="match status" value="1"/>
</dbReference>
<keyword evidence="2" id="KW-0808">Transferase</keyword>
<dbReference type="CDD" id="cd17546">
    <property type="entry name" value="REC_hyHK_CKI1_RcsC-like"/>
    <property type="match status" value="1"/>
</dbReference>
<dbReference type="EMBL" id="NRDI02000004">
    <property type="protein sequence ID" value="KAI1517135.1"/>
    <property type="molecule type" value="Genomic_DNA"/>
</dbReference>
<dbReference type="FunFam" id="1.10.287.130:FF:000023">
    <property type="entry name" value="Sensor histidine kinase/response regulator, putative"/>
    <property type="match status" value="1"/>
</dbReference>
<proteinExistence type="predicted"/>
<dbReference type="InterPro" id="IPR005467">
    <property type="entry name" value="His_kinase_dom"/>
</dbReference>
<feature type="region of interest" description="Disordered" evidence="5">
    <location>
        <begin position="237"/>
        <end position="312"/>
    </location>
</feature>
<dbReference type="InterPro" id="IPR036890">
    <property type="entry name" value="HATPase_C_sf"/>
</dbReference>
<dbReference type="SUPFAM" id="SSF55781">
    <property type="entry name" value="GAF domain-like"/>
    <property type="match status" value="1"/>
</dbReference>
<keyword evidence="11" id="KW-1185">Reference proteome</keyword>
<evidence type="ECO:0000313" key="9">
    <source>
        <dbReference type="EMBL" id="KAI1517135.1"/>
    </source>
</evidence>
<reference evidence="11" key="4">
    <citation type="journal article" date="2022" name="Microb. Genom.">
        <title>A global pangenome for the wheat fungal pathogen Pyrenophora tritici-repentis and prediction of effector protein structural homology.</title>
        <authorList>
            <person name="Moolhuijzen P.M."/>
            <person name="See P.T."/>
            <person name="Shi G."/>
            <person name="Powell H.R."/>
            <person name="Cockram J."/>
            <person name="Jorgensen L.N."/>
            <person name="Benslimane H."/>
            <person name="Strelkov S.E."/>
            <person name="Turner J."/>
            <person name="Liu Z."/>
            <person name="Moffat C.S."/>
        </authorList>
    </citation>
    <scope>NUCLEOTIDE SEQUENCE [LARGE SCALE GENOMIC DNA]</scope>
</reference>
<feature type="compositionally biased region" description="Low complexity" evidence="5">
    <location>
        <begin position="1101"/>
        <end position="1111"/>
    </location>
</feature>
<dbReference type="Gene3D" id="3.30.565.10">
    <property type="entry name" value="Histidine kinase-like ATPase, C-terminal domain"/>
    <property type="match status" value="1"/>
</dbReference>
<dbReference type="InterPro" id="IPR004358">
    <property type="entry name" value="Sig_transdc_His_kin-like_C"/>
</dbReference>
<organism evidence="8 10">
    <name type="scientific">Pyrenophora tritici-repentis</name>
    <dbReference type="NCBI Taxonomy" id="45151"/>
    <lineage>
        <taxon>Eukaryota</taxon>
        <taxon>Fungi</taxon>
        <taxon>Dikarya</taxon>
        <taxon>Ascomycota</taxon>
        <taxon>Pezizomycotina</taxon>
        <taxon>Dothideomycetes</taxon>
        <taxon>Pleosporomycetidae</taxon>
        <taxon>Pleosporales</taxon>
        <taxon>Pleosporineae</taxon>
        <taxon>Pleosporaceae</taxon>
        <taxon>Pyrenophora</taxon>
    </lineage>
</organism>
<dbReference type="OrthoDB" id="303614at2759"/>
<reference evidence="8" key="1">
    <citation type="journal article" date="2018" name="BMC Genomics">
        <title>Comparative genomics of the wheat fungal pathogen Pyrenophora tritici-repentis reveals chromosomal variations and genome plasticity.</title>
        <authorList>
            <person name="Moolhuijzen P."/>
            <person name="See P.T."/>
            <person name="Hane J.K."/>
            <person name="Shi G."/>
            <person name="Liu Z."/>
            <person name="Oliver R.P."/>
            <person name="Moffat C.S."/>
        </authorList>
    </citation>
    <scope>NUCLEOTIDE SEQUENCE [LARGE SCALE GENOMIC DNA]</scope>
    <source>
        <strain evidence="8">M4</strain>
    </source>
</reference>
<evidence type="ECO:0000256" key="5">
    <source>
        <dbReference type="SAM" id="MobiDB-lite"/>
    </source>
</evidence>
<feature type="compositionally biased region" description="Low complexity" evidence="5">
    <location>
        <begin position="358"/>
        <end position="384"/>
    </location>
</feature>
<dbReference type="PANTHER" id="PTHR43719">
    <property type="entry name" value="TWO-COMPONENT HISTIDINE KINASE"/>
    <property type="match status" value="1"/>
</dbReference>
<feature type="region of interest" description="Disordered" evidence="5">
    <location>
        <begin position="1241"/>
        <end position="1269"/>
    </location>
</feature>
<feature type="compositionally biased region" description="Polar residues" evidence="5">
    <location>
        <begin position="1073"/>
        <end position="1093"/>
    </location>
</feature>
<accession>A0A2W1H8B6</accession>
<evidence type="ECO:0000313" key="10">
    <source>
        <dbReference type="Proteomes" id="UP000245464"/>
    </source>
</evidence>
<dbReference type="InterPro" id="IPR029016">
    <property type="entry name" value="GAF-like_dom_sf"/>
</dbReference>
<gene>
    <name evidence="9" type="ORF">Ptr86124_004072</name>
    <name evidence="8" type="ORF">PtrM4_094810</name>
</gene>
<reference evidence="9" key="3">
    <citation type="journal article" date="2022" name="bioRxiv">
        <title>A global pangenome for the wheat fungal pathogen Pyrenophora tritici-repentis and prediction of effector protein structural homology.</title>
        <authorList>
            <person name="Moolhuijzen P."/>
            <person name="See P.T."/>
            <person name="Shi G."/>
            <person name="Powell H.R."/>
            <person name="Cockram J."/>
            <person name="Jorgensen L.N."/>
            <person name="Benslimane H."/>
            <person name="Strelkov S.E."/>
            <person name="Turner J."/>
            <person name="Liu Z."/>
            <person name="Moffat C.S."/>
        </authorList>
    </citation>
    <scope>NUCLEOTIDE SEQUENCE</scope>
    <source>
        <strain evidence="9">86-124</strain>
    </source>
</reference>
<dbReference type="PROSITE" id="PS50110">
    <property type="entry name" value="RESPONSE_REGULATORY"/>
    <property type="match status" value="1"/>
</dbReference>